<evidence type="ECO:0000256" key="1">
    <source>
        <dbReference type="SAM" id="MobiDB-lite"/>
    </source>
</evidence>
<comment type="caution">
    <text evidence="2">The sequence shown here is derived from an EMBL/GenBank/DDBJ whole genome shotgun (WGS) entry which is preliminary data.</text>
</comment>
<dbReference type="EMBL" id="CAJOBJ010210585">
    <property type="protein sequence ID" value="CAF5009740.1"/>
    <property type="molecule type" value="Genomic_DNA"/>
</dbReference>
<feature type="compositionally biased region" description="Basic and acidic residues" evidence="1">
    <location>
        <begin position="84"/>
        <end position="106"/>
    </location>
</feature>
<evidence type="ECO:0000313" key="2">
    <source>
        <dbReference type="EMBL" id="CAF5009740.1"/>
    </source>
</evidence>
<proteinExistence type="predicted"/>
<evidence type="ECO:0000313" key="3">
    <source>
        <dbReference type="Proteomes" id="UP000681720"/>
    </source>
</evidence>
<feature type="compositionally biased region" description="Polar residues" evidence="1">
    <location>
        <begin position="67"/>
        <end position="77"/>
    </location>
</feature>
<feature type="compositionally biased region" description="Polar residues" evidence="1">
    <location>
        <begin position="132"/>
        <end position="141"/>
    </location>
</feature>
<feature type="compositionally biased region" description="Basic and acidic residues" evidence="1">
    <location>
        <begin position="26"/>
        <end position="36"/>
    </location>
</feature>
<dbReference type="AlphaFoldDB" id="A0A8S3DEN1"/>
<name>A0A8S3DEN1_9BILA</name>
<organism evidence="2 3">
    <name type="scientific">Rotaria magnacalcarata</name>
    <dbReference type="NCBI Taxonomy" id="392030"/>
    <lineage>
        <taxon>Eukaryota</taxon>
        <taxon>Metazoa</taxon>
        <taxon>Spiralia</taxon>
        <taxon>Gnathifera</taxon>
        <taxon>Rotifera</taxon>
        <taxon>Eurotatoria</taxon>
        <taxon>Bdelloidea</taxon>
        <taxon>Philodinida</taxon>
        <taxon>Philodinidae</taxon>
        <taxon>Rotaria</taxon>
    </lineage>
</organism>
<gene>
    <name evidence="2" type="ORF">GIL414_LOCUS57789</name>
</gene>
<feature type="non-terminal residue" evidence="2">
    <location>
        <position position="141"/>
    </location>
</feature>
<reference evidence="2" key="1">
    <citation type="submission" date="2021-02" db="EMBL/GenBank/DDBJ databases">
        <authorList>
            <person name="Nowell W R."/>
        </authorList>
    </citation>
    <scope>NUCLEOTIDE SEQUENCE</scope>
</reference>
<feature type="compositionally biased region" description="Low complexity" evidence="1">
    <location>
        <begin position="111"/>
        <end position="125"/>
    </location>
</feature>
<accession>A0A8S3DEN1</accession>
<feature type="compositionally biased region" description="Polar residues" evidence="1">
    <location>
        <begin position="9"/>
        <end position="25"/>
    </location>
</feature>
<protein>
    <submittedName>
        <fullName evidence="2">Uncharacterized protein</fullName>
    </submittedName>
</protein>
<sequence length="141" mass="15703">KKPAPSVPLNRQLSIQSDLIDTQQRTTEDSLIDKIHSKQRTVSSSSSSNSNEKTHRRNENVAIVLDCSNSASLVPQQRQRHLNNIKEPDISQSKEENKITSHDNIHSTEINSDTNSSQTSSSGVSSHHDNTKISSQEITQF</sequence>
<feature type="region of interest" description="Disordered" evidence="1">
    <location>
        <begin position="1"/>
        <end position="141"/>
    </location>
</feature>
<dbReference type="Proteomes" id="UP000681720">
    <property type="component" value="Unassembled WGS sequence"/>
</dbReference>